<proteinExistence type="predicted"/>
<protein>
    <submittedName>
        <fullName evidence="1">Uncharacterized protein</fullName>
    </submittedName>
</protein>
<sequence length="72" mass="8390">MEAFGVLTVLMVTFEFSTHCWIGLSRIGIDRRTMLGLLFLSTNRRIYTRIEYIPHLSEDLCAHLDDFSNSKH</sequence>
<evidence type="ECO:0000313" key="2">
    <source>
        <dbReference type="Proteomes" id="UP000823775"/>
    </source>
</evidence>
<evidence type="ECO:0000313" key="1">
    <source>
        <dbReference type="EMBL" id="MCE2055771.1"/>
    </source>
</evidence>
<comment type="caution">
    <text evidence="1">The sequence shown here is derived from an EMBL/GenBank/DDBJ whole genome shotgun (WGS) entry which is preliminary data.</text>
</comment>
<dbReference type="EMBL" id="JACEIK010006480">
    <property type="protein sequence ID" value="MCE2055771.1"/>
    <property type="molecule type" value="Genomic_DNA"/>
</dbReference>
<reference evidence="1 2" key="1">
    <citation type="journal article" date="2021" name="BMC Genomics">
        <title>Datura genome reveals duplications of psychoactive alkaloid biosynthetic genes and high mutation rate following tissue culture.</title>
        <authorList>
            <person name="Rajewski A."/>
            <person name="Carter-House D."/>
            <person name="Stajich J."/>
            <person name="Litt A."/>
        </authorList>
    </citation>
    <scope>NUCLEOTIDE SEQUENCE [LARGE SCALE GENOMIC DNA]</scope>
    <source>
        <strain evidence="1">AR-01</strain>
    </source>
</reference>
<name>A0ABS8W4F5_DATST</name>
<gene>
    <name evidence="1" type="ORF">HAX54_043372</name>
</gene>
<keyword evidence="2" id="KW-1185">Reference proteome</keyword>
<feature type="non-terminal residue" evidence="1">
    <location>
        <position position="72"/>
    </location>
</feature>
<dbReference type="Proteomes" id="UP000823775">
    <property type="component" value="Unassembled WGS sequence"/>
</dbReference>
<accession>A0ABS8W4F5</accession>
<organism evidence="1 2">
    <name type="scientific">Datura stramonium</name>
    <name type="common">Jimsonweed</name>
    <name type="synonym">Common thornapple</name>
    <dbReference type="NCBI Taxonomy" id="4076"/>
    <lineage>
        <taxon>Eukaryota</taxon>
        <taxon>Viridiplantae</taxon>
        <taxon>Streptophyta</taxon>
        <taxon>Embryophyta</taxon>
        <taxon>Tracheophyta</taxon>
        <taxon>Spermatophyta</taxon>
        <taxon>Magnoliopsida</taxon>
        <taxon>eudicotyledons</taxon>
        <taxon>Gunneridae</taxon>
        <taxon>Pentapetalae</taxon>
        <taxon>asterids</taxon>
        <taxon>lamiids</taxon>
        <taxon>Solanales</taxon>
        <taxon>Solanaceae</taxon>
        <taxon>Solanoideae</taxon>
        <taxon>Datureae</taxon>
        <taxon>Datura</taxon>
    </lineage>
</organism>